<dbReference type="AlphaFoldDB" id="A0A010SE80"/>
<dbReference type="InterPro" id="IPR007219">
    <property type="entry name" value="XnlR_reg_dom"/>
</dbReference>
<dbReference type="PANTHER" id="PTHR40626">
    <property type="entry name" value="MIP31509P"/>
    <property type="match status" value="1"/>
</dbReference>
<evidence type="ECO:0000256" key="1">
    <source>
        <dbReference type="ARBA" id="ARBA00004123"/>
    </source>
</evidence>
<comment type="subcellular location">
    <subcellularLocation>
        <location evidence="1">Nucleus</location>
    </subcellularLocation>
</comment>
<dbReference type="Pfam" id="PF04082">
    <property type="entry name" value="Fungal_trans"/>
    <property type="match status" value="1"/>
</dbReference>
<comment type="caution">
    <text evidence="8">The sequence shown here is derived from an EMBL/GenBank/DDBJ whole genome shotgun (WGS) entry which is preliminary data.</text>
</comment>
<dbReference type="CDD" id="cd12148">
    <property type="entry name" value="fungal_TF_MHR"/>
    <property type="match status" value="1"/>
</dbReference>
<dbReference type="InterPro" id="IPR051059">
    <property type="entry name" value="VerF-like"/>
</dbReference>
<gene>
    <name evidence="8" type="ORF">CFIO01_06245</name>
</gene>
<dbReference type="GO" id="GO:0000978">
    <property type="term" value="F:RNA polymerase II cis-regulatory region sequence-specific DNA binding"/>
    <property type="evidence" value="ECO:0007669"/>
    <property type="project" value="InterPro"/>
</dbReference>
<protein>
    <recommendedName>
        <fullName evidence="7">Xylanolytic transcriptional activator regulatory domain-containing protein</fullName>
    </recommendedName>
</protein>
<dbReference type="GO" id="GO:0006351">
    <property type="term" value="P:DNA-templated transcription"/>
    <property type="evidence" value="ECO:0007669"/>
    <property type="project" value="InterPro"/>
</dbReference>
<dbReference type="GO" id="GO:0008270">
    <property type="term" value="F:zinc ion binding"/>
    <property type="evidence" value="ECO:0007669"/>
    <property type="project" value="UniProtKB-KW"/>
</dbReference>
<dbReference type="HOGENOM" id="CLU_511905_0_0_1"/>
<sequence>MALDDVSEQDWMPTIDPFAGTDEPFDILSTFSWTTGGPETLWTAPGDVTFSLNGTANEPPVDSVAATSPHDDLASTMHPRRMSVESRLAPPGLSLLQLDPLEHHRTVIVDFLSTACKDVPGIHNFFETQTMGMILNTYFVRHHHKTPVTHLPTFSIASVSTSIVLAMSLVTASYTPSLGLRSRQFQSVLAAAYRFVIKNDKTLENTGEPSVSTLQACWLLVMLENPMNPAHCAGSVIPFEDLVSLARRARVFDGARSRKLSPDPRWVDWVDSENFRRLAFALYALDCLRSVLKGGVPHIPTCEMQLHLPEPEVLFQAPSEAEWRRLRNAGGQQQHRTPVFSVVMELVLRGLADQEHMPQTLMGKFAVTHGILLHAWQAKTQYELGRRHMPNSSALELFFNGRAQEIRSALAVLYPGRRATLCDTNHDPQKSDMALLYRDRALAWYYLAGVLTLPQSSFSSVQGVEAEEHGQTLTSQGSSMALFMKRLVKALDRGHLQGLDGDYATMYRLVSSISLEEEEPTTEVGTLIYLTT</sequence>
<accession>A0A010SE80</accession>
<dbReference type="PANTHER" id="PTHR40626:SF11">
    <property type="entry name" value="ZINC FINGER PROTEIN YPR022C"/>
    <property type="match status" value="1"/>
</dbReference>
<evidence type="ECO:0000313" key="8">
    <source>
        <dbReference type="EMBL" id="EXF83073.1"/>
    </source>
</evidence>
<keyword evidence="4" id="KW-0863">Zinc-finger</keyword>
<name>A0A010SE80_9PEZI</name>
<organism evidence="8 9">
    <name type="scientific">Colletotrichum fioriniae PJ7</name>
    <dbReference type="NCBI Taxonomy" id="1445577"/>
    <lineage>
        <taxon>Eukaryota</taxon>
        <taxon>Fungi</taxon>
        <taxon>Dikarya</taxon>
        <taxon>Ascomycota</taxon>
        <taxon>Pezizomycotina</taxon>
        <taxon>Sordariomycetes</taxon>
        <taxon>Hypocreomycetidae</taxon>
        <taxon>Glomerellales</taxon>
        <taxon>Glomerellaceae</taxon>
        <taxon>Colletotrichum</taxon>
        <taxon>Colletotrichum acutatum species complex</taxon>
    </lineage>
</organism>
<feature type="domain" description="Xylanolytic transcriptional activator regulatory" evidence="7">
    <location>
        <begin position="135"/>
        <end position="333"/>
    </location>
</feature>
<dbReference type="Proteomes" id="UP000020467">
    <property type="component" value="Unassembled WGS sequence"/>
</dbReference>
<evidence type="ECO:0000256" key="2">
    <source>
        <dbReference type="ARBA" id="ARBA00022723"/>
    </source>
</evidence>
<dbReference type="GO" id="GO:0000981">
    <property type="term" value="F:DNA-binding transcription factor activity, RNA polymerase II-specific"/>
    <property type="evidence" value="ECO:0007669"/>
    <property type="project" value="InterPro"/>
</dbReference>
<evidence type="ECO:0000256" key="4">
    <source>
        <dbReference type="ARBA" id="ARBA00022771"/>
    </source>
</evidence>
<keyword evidence="2" id="KW-0479">Metal-binding</keyword>
<dbReference type="GO" id="GO:0005634">
    <property type="term" value="C:nucleus"/>
    <property type="evidence" value="ECO:0007669"/>
    <property type="project" value="UniProtKB-SubCell"/>
</dbReference>
<keyword evidence="3" id="KW-0677">Repeat</keyword>
<proteinExistence type="predicted"/>
<keyword evidence="5" id="KW-0862">Zinc</keyword>
<evidence type="ECO:0000256" key="6">
    <source>
        <dbReference type="ARBA" id="ARBA00023242"/>
    </source>
</evidence>
<dbReference type="KEGG" id="cfj:CFIO01_06245"/>
<dbReference type="GO" id="GO:0000785">
    <property type="term" value="C:chromatin"/>
    <property type="evidence" value="ECO:0007669"/>
    <property type="project" value="TreeGrafter"/>
</dbReference>
<keyword evidence="6" id="KW-0539">Nucleus</keyword>
<dbReference type="OrthoDB" id="5074182at2759"/>
<evidence type="ECO:0000256" key="3">
    <source>
        <dbReference type="ARBA" id="ARBA00022737"/>
    </source>
</evidence>
<evidence type="ECO:0000313" key="9">
    <source>
        <dbReference type="Proteomes" id="UP000020467"/>
    </source>
</evidence>
<evidence type="ECO:0000256" key="5">
    <source>
        <dbReference type="ARBA" id="ARBA00022833"/>
    </source>
</evidence>
<reference evidence="8 9" key="1">
    <citation type="submission" date="2014-02" db="EMBL/GenBank/DDBJ databases">
        <title>The genome sequence of Colletotrichum fioriniae PJ7.</title>
        <authorList>
            <person name="Baroncelli R."/>
            <person name="Thon M.R."/>
        </authorList>
    </citation>
    <scope>NUCLEOTIDE SEQUENCE [LARGE SCALE GENOMIC DNA]</scope>
    <source>
        <strain evidence="8 9">PJ7</strain>
    </source>
</reference>
<dbReference type="EMBL" id="JARH01000264">
    <property type="protein sequence ID" value="EXF83073.1"/>
    <property type="molecule type" value="Genomic_DNA"/>
</dbReference>
<evidence type="ECO:0000259" key="7">
    <source>
        <dbReference type="Pfam" id="PF04082"/>
    </source>
</evidence>
<keyword evidence="9" id="KW-1185">Reference proteome</keyword>